<sequence>MLRNSLQNKVVVNRPQHVRNVADAVINRKRDSKCLRLSISASAATAAADGGGTATPSVTSFVEAFWKFLRPHTIRGTILGATAVTARALLESPQLVDWALLPKAIMGVLALLCGNGYIVGINQIYDVDIDIVNKPFLPIAAGEMSIGVAWASIIALAVMGLGIVTMNFGPLISGLYTFGLLLGTVYSIPPLRLKRFAVPAFLIIATVRGFLLNFGVYYATRAALGGSFEWSPAIMFITVFVTVFATVIAITKDLPDVDGDKANGIETFATRMGVKNVSLISAGLLMSNYVGAVVLALQQGSSFNFPVMVGAHSVLAALLLFRTWKLDQAKYTKEAIMSFYRWIWNLFYSTYAIFPFI</sequence>
<feature type="transmembrane region" description="Helical" evidence="11">
    <location>
        <begin position="171"/>
        <end position="189"/>
    </location>
</feature>
<dbReference type="Gene3D" id="1.20.120.1780">
    <property type="entry name" value="UbiA prenyltransferase"/>
    <property type="match status" value="1"/>
</dbReference>
<evidence type="ECO:0000313" key="13">
    <source>
        <dbReference type="Proteomes" id="UP000232323"/>
    </source>
</evidence>
<accession>A0A250WRY9</accession>
<evidence type="ECO:0000256" key="7">
    <source>
        <dbReference type="ARBA" id="ARBA00022692"/>
    </source>
</evidence>
<dbReference type="AlphaFoldDB" id="A0A250WRY9"/>
<dbReference type="GO" id="GO:0009507">
    <property type="term" value="C:chloroplast"/>
    <property type="evidence" value="ECO:0007669"/>
    <property type="project" value="UniProtKB-SubCell"/>
</dbReference>
<dbReference type="GO" id="GO:0004659">
    <property type="term" value="F:prenyltransferase activity"/>
    <property type="evidence" value="ECO:0007669"/>
    <property type="project" value="InterPro"/>
</dbReference>
<feature type="transmembrane region" description="Helical" evidence="11">
    <location>
        <begin position="146"/>
        <end position="165"/>
    </location>
</feature>
<feature type="transmembrane region" description="Helical" evidence="11">
    <location>
        <begin position="303"/>
        <end position="324"/>
    </location>
</feature>
<keyword evidence="9 11" id="KW-1133">Transmembrane helix</keyword>
<evidence type="ECO:0008006" key="14">
    <source>
        <dbReference type="Google" id="ProtNLM"/>
    </source>
</evidence>
<evidence type="ECO:0000313" key="12">
    <source>
        <dbReference type="EMBL" id="GAX73605.1"/>
    </source>
</evidence>
<dbReference type="Proteomes" id="UP000232323">
    <property type="component" value="Unassembled WGS sequence"/>
</dbReference>
<comment type="subcellular location">
    <subcellularLocation>
        <location evidence="1">Membrane</location>
        <topology evidence="1">Multi-pass membrane protein</topology>
    </subcellularLocation>
    <subcellularLocation>
        <location evidence="2">Plastid</location>
        <location evidence="2">Chloroplast</location>
    </subcellularLocation>
</comment>
<proteinExistence type="inferred from homology"/>
<comment type="similarity">
    <text evidence="3">Belongs to the UbiA prenyltransferase family.</text>
</comment>
<dbReference type="InterPro" id="IPR000537">
    <property type="entry name" value="UbiA_prenyltransferase"/>
</dbReference>
<dbReference type="NCBIfam" id="NF009525">
    <property type="entry name" value="PRK12887.1"/>
    <property type="match status" value="1"/>
</dbReference>
<name>A0A250WRY9_9CHLO</name>
<keyword evidence="10 11" id="KW-0472">Membrane</keyword>
<keyword evidence="13" id="KW-1185">Reference proteome</keyword>
<keyword evidence="6" id="KW-0808">Transferase</keyword>
<dbReference type="EMBL" id="BEGY01000004">
    <property type="protein sequence ID" value="GAX73605.1"/>
    <property type="molecule type" value="Genomic_DNA"/>
</dbReference>
<evidence type="ECO:0000256" key="9">
    <source>
        <dbReference type="ARBA" id="ARBA00022989"/>
    </source>
</evidence>
<feature type="transmembrane region" description="Helical" evidence="11">
    <location>
        <begin position="196"/>
        <end position="218"/>
    </location>
</feature>
<keyword evidence="8" id="KW-0809">Transit peptide</keyword>
<feature type="transmembrane region" description="Helical" evidence="11">
    <location>
        <begin position="230"/>
        <end position="251"/>
    </location>
</feature>
<dbReference type="CDD" id="cd13960">
    <property type="entry name" value="PT_UbiA_HPT1"/>
    <property type="match status" value="1"/>
</dbReference>
<keyword evidence="4" id="KW-0150">Chloroplast</keyword>
<comment type="caution">
    <text evidence="12">The sequence shown here is derived from an EMBL/GenBank/DDBJ whole genome shotgun (WGS) entry which is preliminary data.</text>
</comment>
<evidence type="ECO:0000256" key="8">
    <source>
        <dbReference type="ARBA" id="ARBA00022946"/>
    </source>
</evidence>
<dbReference type="InterPro" id="IPR044878">
    <property type="entry name" value="UbiA_sf"/>
</dbReference>
<evidence type="ECO:0000256" key="4">
    <source>
        <dbReference type="ARBA" id="ARBA00022528"/>
    </source>
</evidence>
<dbReference type="PANTHER" id="PTHR43009">
    <property type="entry name" value="HOMOGENTISATE SOLANESYLTRANSFERASE, CHLOROPLASTIC"/>
    <property type="match status" value="1"/>
</dbReference>
<evidence type="ECO:0000256" key="2">
    <source>
        <dbReference type="ARBA" id="ARBA00004229"/>
    </source>
</evidence>
<evidence type="ECO:0000256" key="5">
    <source>
        <dbReference type="ARBA" id="ARBA00022640"/>
    </source>
</evidence>
<dbReference type="Pfam" id="PF01040">
    <property type="entry name" value="UbiA"/>
    <property type="match status" value="1"/>
</dbReference>
<keyword evidence="5" id="KW-0934">Plastid</keyword>
<dbReference type="STRING" id="1157962.A0A250WRY9"/>
<dbReference type="PANTHER" id="PTHR43009:SF10">
    <property type="entry name" value="HOMOGENTISATE SOLANESYLTRANSFERASE, CHLOROPLASTIC"/>
    <property type="match status" value="1"/>
</dbReference>
<evidence type="ECO:0000256" key="1">
    <source>
        <dbReference type="ARBA" id="ARBA00004141"/>
    </source>
</evidence>
<gene>
    <name evidence="12" type="ORF">CEUSTIGMA_g1056.t1</name>
</gene>
<dbReference type="InterPro" id="IPR044502">
    <property type="entry name" value="AtHST-like"/>
</dbReference>
<feature type="transmembrane region" description="Helical" evidence="11">
    <location>
        <begin position="336"/>
        <end position="354"/>
    </location>
</feature>
<dbReference type="OrthoDB" id="1502398at2759"/>
<organism evidence="12 13">
    <name type="scientific">Chlamydomonas eustigma</name>
    <dbReference type="NCBI Taxonomy" id="1157962"/>
    <lineage>
        <taxon>Eukaryota</taxon>
        <taxon>Viridiplantae</taxon>
        <taxon>Chlorophyta</taxon>
        <taxon>core chlorophytes</taxon>
        <taxon>Chlorophyceae</taxon>
        <taxon>CS clade</taxon>
        <taxon>Chlamydomonadales</taxon>
        <taxon>Chlamydomonadaceae</taxon>
        <taxon>Chlamydomonas</taxon>
    </lineage>
</organism>
<evidence type="ECO:0000256" key="10">
    <source>
        <dbReference type="ARBA" id="ARBA00023136"/>
    </source>
</evidence>
<dbReference type="Gene3D" id="1.10.357.140">
    <property type="entry name" value="UbiA prenyltransferase"/>
    <property type="match status" value="1"/>
</dbReference>
<reference evidence="12 13" key="1">
    <citation type="submission" date="2017-08" db="EMBL/GenBank/DDBJ databases">
        <title>Acidophilic green algal genome provides insights into adaptation to an acidic environment.</title>
        <authorList>
            <person name="Hirooka S."/>
            <person name="Hirose Y."/>
            <person name="Kanesaki Y."/>
            <person name="Higuchi S."/>
            <person name="Fujiwara T."/>
            <person name="Onuma R."/>
            <person name="Era A."/>
            <person name="Ohbayashi R."/>
            <person name="Uzuka A."/>
            <person name="Nozaki H."/>
            <person name="Yoshikawa H."/>
            <person name="Miyagishima S.Y."/>
        </authorList>
    </citation>
    <scope>NUCLEOTIDE SEQUENCE [LARGE SCALE GENOMIC DNA]</scope>
    <source>
        <strain evidence="12 13">NIES-2499</strain>
    </source>
</reference>
<dbReference type="GO" id="GO:0016020">
    <property type="term" value="C:membrane"/>
    <property type="evidence" value="ECO:0007669"/>
    <property type="project" value="UniProtKB-SubCell"/>
</dbReference>
<evidence type="ECO:0000256" key="3">
    <source>
        <dbReference type="ARBA" id="ARBA00005985"/>
    </source>
</evidence>
<evidence type="ECO:0000256" key="6">
    <source>
        <dbReference type="ARBA" id="ARBA00022679"/>
    </source>
</evidence>
<keyword evidence="7 11" id="KW-0812">Transmembrane</keyword>
<feature type="transmembrane region" description="Helical" evidence="11">
    <location>
        <begin position="277"/>
        <end position="297"/>
    </location>
</feature>
<evidence type="ECO:0000256" key="11">
    <source>
        <dbReference type="SAM" id="Phobius"/>
    </source>
</evidence>
<protein>
    <recommendedName>
        <fullName evidence="14">Homogentisate phytyltransferase</fullName>
    </recommendedName>
</protein>